<evidence type="ECO:0000313" key="3">
    <source>
        <dbReference type="Proteomes" id="UP000327011"/>
    </source>
</evidence>
<accession>A0A5J5JTS4</accession>
<feature type="chain" id="PRO_5023835879" description="WxL domain-containing protein" evidence="1">
    <location>
        <begin position="35"/>
        <end position="215"/>
    </location>
</feature>
<name>A0A5J5JTS4_9ACTN</name>
<evidence type="ECO:0008006" key="4">
    <source>
        <dbReference type="Google" id="ProtNLM"/>
    </source>
</evidence>
<keyword evidence="1" id="KW-0732">Signal</keyword>
<dbReference type="Proteomes" id="UP000327011">
    <property type="component" value="Unassembled WGS sequence"/>
</dbReference>
<evidence type="ECO:0000313" key="2">
    <source>
        <dbReference type="EMBL" id="KAA9373331.1"/>
    </source>
</evidence>
<organism evidence="2 3">
    <name type="scientific">Microbispora cellulosiformans</name>
    <dbReference type="NCBI Taxonomy" id="2614688"/>
    <lineage>
        <taxon>Bacteria</taxon>
        <taxon>Bacillati</taxon>
        <taxon>Actinomycetota</taxon>
        <taxon>Actinomycetes</taxon>
        <taxon>Streptosporangiales</taxon>
        <taxon>Streptosporangiaceae</taxon>
        <taxon>Microbispora</taxon>
    </lineage>
</organism>
<dbReference type="AlphaFoldDB" id="A0A5J5JTS4"/>
<sequence>MKWSDYVKTTRTAQILAASVLGLALAGVAGPAMADDAPGDGIDVSVNIEPTTTPGQLSMTVADNDGVSLQENGSDAAARQFTGTLPTVTVTDTRTPEEIPAGEYWAVVGQASAFTAAGDPAKVIGPEYLGWKPRLLTDSSTGAVSAGEPVSSVVSDGTGAPAVGLAGQELLVSTANSTDEIGTSKVNADLALRTGVDVAAGEYHSTLTLSLFNQS</sequence>
<proteinExistence type="predicted"/>
<reference evidence="2 3" key="1">
    <citation type="submission" date="2019-09" db="EMBL/GenBank/DDBJ databases">
        <title>Screening of Novel Bioactive Compounds from Soil-Associated.</title>
        <authorList>
            <person name="Gong X."/>
        </authorList>
    </citation>
    <scope>NUCLEOTIDE SEQUENCE [LARGE SCALE GENOMIC DNA]</scope>
    <source>
        <strain evidence="2 3">Gxj-6</strain>
    </source>
</reference>
<gene>
    <name evidence="2" type="ORF">F5972_36015</name>
</gene>
<keyword evidence="3" id="KW-1185">Reference proteome</keyword>
<dbReference type="EMBL" id="VYTZ01000025">
    <property type="protein sequence ID" value="KAA9373331.1"/>
    <property type="molecule type" value="Genomic_DNA"/>
</dbReference>
<comment type="caution">
    <text evidence="2">The sequence shown here is derived from an EMBL/GenBank/DDBJ whole genome shotgun (WGS) entry which is preliminary data.</text>
</comment>
<protein>
    <recommendedName>
        <fullName evidence="4">WxL domain-containing protein</fullName>
    </recommendedName>
</protein>
<feature type="signal peptide" evidence="1">
    <location>
        <begin position="1"/>
        <end position="34"/>
    </location>
</feature>
<evidence type="ECO:0000256" key="1">
    <source>
        <dbReference type="SAM" id="SignalP"/>
    </source>
</evidence>